<name>A0A1Y6CJU0_9PROT</name>
<dbReference type="RefSeq" id="WP_200808664.1">
    <property type="nucleotide sequence ID" value="NZ_FWZX01000030.1"/>
</dbReference>
<feature type="domain" description="Solute-binding protein family 3/N-terminal" evidence="6">
    <location>
        <begin position="26"/>
        <end position="253"/>
    </location>
</feature>
<dbReference type="InterPro" id="IPR001638">
    <property type="entry name" value="Solute-binding_3/MltF_N"/>
</dbReference>
<dbReference type="PROSITE" id="PS01039">
    <property type="entry name" value="SBP_BACTERIAL_3"/>
    <property type="match status" value="1"/>
</dbReference>
<keyword evidence="3 5" id="KW-0732">Signal</keyword>
<feature type="chain" id="PRO_5013029025" evidence="5">
    <location>
        <begin position="21"/>
        <end position="257"/>
    </location>
</feature>
<comment type="subcellular location">
    <subcellularLocation>
        <location evidence="1">Cell envelope</location>
    </subcellularLocation>
</comment>
<dbReference type="EMBL" id="FWZX01000030">
    <property type="protein sequence ID" value="SMF71044.1"/>
    <property type="molecule type" value="Genomic_DNA"/>
</dbReference>
<organism evidence="7 8">
    <name type="scientific">Tistlia consotensis USBA 355</name>
    <dbReference type="NCBI Taxonomy" id="560819"/>
    <lineage>
        <taxon>Bacteria</taxon>
        <taxon>Pseudomonadati</taxon>
        <taxon>Pseudomonadota</taxon>
        <taxon>Alphaproteobacteria</taxon>
        <taxon>Rhodospirillales</taxon>
        <taxon>Rhodovibrionaceae</taxon>
        <taxon>Tistlia</taxon>
    </lineage>
</organism>
<evidence type="ECO:0000313" key="8">
    <source>
        <dbReference type="Proteomes" id="UP000192917"/>
    </source>
</evidence>
<evidence type="ECO:0000313" key="7">
    <source>
        <dbReference type="EMBL" id="SMF71044.1"/>
    </source>
</evidence>
<sequence>MRAAAYLLLASLLLVAPAAAQQLPDPLKIATEGAYPPFNYLDDQGKVQGFEIDLARAMCDEMKVTCEFVVQDWDGLIPGLLSQKYDAIIASLYITDERRQRIAFSDKYYQVPARFVVPKSSDLKITPEGMKGAVVGTQRATSFERFLRDRFPGIDLRVYATMDEAYLDLKSGRIDALMGDVVAASEGFLKKPDGAGFEFRGPEYTGSTWFGYGAGVGVRKEDAYIAKAFSGAIAKLRANGVYKKLSTKWFGFDVYGG</sequence>
<evidence type="ECO:0000256" key="2">
    <source>
        <dbReference type="ARBA" id="ARBA00010333"/>
    </source>
</evidence>
<dbReference type="InterPro" id="IPR018313">
    <property type="entry name" value="SBP_3_CS"/>
</dbReference>
<proteinExistence type="inferred from homology"/>
<dbReference type="PANTHER" id="PTHR35936">
    <property type="entry name" value="MEMBRANE-BOUND LYTIC MUREIN TRANSGLYCOSYLASE F"/>
    <property type="match status" value="1"/>
</dbReference>
<evidence type="ECO:0000256" key="1">
    <source>
        <dbReference type="ARBA" id="ARBA00004196"/>
    </source>
</evidence>
<dbReference type="GO" id="GO:0030313">
    <property type="term" value="C:cell envelope"/>
    <property type="evidence" value="ECO:0007669"/>
    <property type="project" value="UniProtKB-SubCell"/>
</dbReference>
<evidence type="ECO:0000256" key="5">
    <source>
        <dbReference type="SAM" id="SignalP"/>
    </source>
</evidence>
<dbReference type="SUPFAM" id="SSF53850">
    <property type="entry name" value="Periplasmic binding protein-like II"/>
    <property type="match status" value="1"/>
</dbReference>
<dbReference type="SMART" id="SM00062">
    <property type="entry name" value="PBPb"/>
    <property type="match status" value="1"/>
</dbReference>
<accession>A0A1Y6CJU0</accession>
<dbReference type="AlphaFoldDB" id="A0A1Y6CJU0"/>
<dbReference type="PANTHER" id="PTHR35936:SF17">
    <property type="entry name" value="ARGININE-BINDING EXTRACELLULAR PROTEIN ARTP"/>
    <property type="match status" value="1"/>
</dbReference>
<dbReference type="Gene3D" id="3.40.190.10">
    <property type="entry name" value="Periplasmic binding protein-like II"/>
    <property type="match status" value="2"/>
</dbReference>
<gene>
    <name evidence="7" type="ORF">SAMN05428998_13027</name>
</gene>
<dbReference type="Pfam" id="PF00497">
    <property type="entry name" value="SBP_bac_3"/>
    <property type="match status" value="1"/>
</dbReference>
<feature type="signal peptide" evidence="5">
    <location>
        <begin position="1"/>
        <end position="20"/>
    </location>
</feature>
<evidence type="ECO:0000256" key="3">
    <source>
        <dbReference type="ARBA" id="ARBA00022729"/>
    </source>
</evidence>
<dbReference type="STRING" id="560819.SAMN05428998_13027"/>
<keyword evidence="8" id="KW-1185">Reference proteome</keyword>
<comment type="similarity">
    <text evidence="2 4">Belongs to the bacterial solute-binding protein 3 family.</text>
</comment>
<protein>
    <submittedName>
        <fullName evidence="7">Amino acid ABC transporter substrate-binding protein, PAAT family</fullName>
    </submittedName>
</protein>
<dbReference type="Proteomes" id="UP000192917">
    <property type="component" value="Unassembled WGS sequence"/>
</dbReference>
<evidence type="ECO:0000256" key="4">
    <source>
        <dbReference type="RuleBase" id="RU003744"/>
    </source>
</evidence>
<reference evidence="7 8" key="1">
    <citation type="submission" date="2017-04" db="EMBL/GenBank/DDBJ databases">
        <authorList>
            <person name="Afonso C.L."/>
            <person name="Miller P.J."/>
            <person name="Scott M.A."/>
            <person name="Spackman E."/>
            <person name="Goraichik I."/>
            <person name="Dimitrov K.M."/>
            <person name="Suarez D.L."/>
            <person name="Swayne D.E."/>
        </authorList>
    </citation>
    <scope>NUCLEOTIDE SEQUENCE [LARGE SCALE GENOMIC DNA]</scope>
    <source>
        <strain evidence="7 8">USBA 355</strain>
    </source>
</reference>
<evidence type="ECO:0000259" key="6">
    <source>
        <dbReference type="SMART" id="SM00062"/>
    </source>
</evidence>